<sequence length="164" mass="17991">KTLLFVLALIAVGSVVLEAQDSITAQVDLCLDAEHFIKNVAGMVSLTEPDTINDWRTQSITPGCRVTASAATKQLSRNLVRDFFDLLRSDSWIRTPDPRDAPNEASLRFRKSQADCLFSFYDSSVSLNTDAELTVSDAVFKTVGQKLYYFLVLCTPAAPAAPRG</sequence>
<proteinExistence type="predicted"/>
<dbReference type="AlphaFoldDB" id="A0A383BEU7"/>
<name>A0A383BEU7_9ZZZZ</name>
<evidence type="ECO:0000313" key="1">
    <source>
        <dbReference type="EMBL" id="SVE18647.1"/>
    </source>
</evidence>
<protein>
    <submittedName>
        <fullName evidence="1">Uncharacterized protein</fullName>
    </submittedName>
</protein>
<dbReference type="EMBL" id="UINC01199969">
    <property type="protein sequence ID" value="SVE18647.1"/>
    <property type="molecule type" value="Genomic_DNA"/>
</dbReference>
<reference evidence="1" key="1">
    <citation type="submission" date="2018-05" db="EMBL/GenBank/DDBJ databases">
        <authorList>
            <person name="Lanie J.A."/>
            <person name="Ng W.-L."/>
            <person name="Kazmierczak K.M."/>
            <person name="Andrzejewski T.M."/>
            <person name="Davidsen T.M."/>
            <person name="Wayne K.J."/>
            <person name="Tettelin H."/>
            <person name="Glass J.I."/>
            <person name="Rusch D."/>
            <person name="Podicherti R."/>
            <person name="Tsui H.-C.T."/>
            <person name="Winkler M.E."/>
        </authorList>
    </citation>
    <scope>NUCLEOTIDE SEQUENCE</scope>
</reference>
<organism evidence="1">
    <name type="scientific">marine metagenome</name>
    <dbReference type="NCBI Taxonomy" id="408172"/>
    <lineage>
        <taxon>unclassified sequences</taxon>
        <taxon>metagenomes</taxon>
        <taxon>ecological metagenomes</taxon>
    </lineage>
</organism>
<gene>
    <name evidence="1" type="ORF">METZ01_LOCUS471501</name>
</gene>
<feature type="non-terminal residue" evidence="1">
    <location>
        <position position="1"/>
    </location>
</feature>
<accession>A0A383BEU7</accession>